<dbReference type="Proteomes" id="UP001240250">
    <property type="component" value="Unassembled WGS sequence"/>
</dbReference>
<name>A0ABU0GJH7_9CELL</name>
<dbReference type="EMBL" id="JAUSVM010000001">
    <property type="protein sequence ID" value="MDQ0425522.1"/>
    <property type="molecule type" value="Genomic_DNA"/>
</dbReference>
<evidence type="ECO:0000256" key="2">
    <source>
        <dbReference type="SAM" id="Phobius"/>
    </source>
</evidence>
<keyword evidence="2" id="KW-1133">Transmembrane helix</keyword>
<keyword evidence="2" id="KW-0472">Membrane</keyword>
<comment type="caution">
    <text evidence="4">The sequence shown here is derived from an EMBL/GenBank/DDBJ whole genome shotgun (WGS) entry which is preliminary data.</text>
</comment>
<accession>A0ABU0GJH7</accession>
<feature type="transmembrane region" description="Helical" evidence="2">
    <location>
        <begin position="255"/>
        <end position="275"/>
    </location>
</feature>
<evidence type="ECO:0000256" key="1">
    <source>
        <dbReference type="SAM" id="MobiDB-lite"/>
    </source>
</evidence>
<feature type="region of interest" description="Disordered" evidence="1">
    <location>
        <begin position="224"/>
        <end position="249"/>
    </location>
</feature>
<evidence type="ECO:0000313" key="4">
    <source>
        <dbReference type="EMBL" id="MDQ0425522.1"/>
    </source>
</evidence>
<keyword evidence="5" id="KW-1185">Reference proteome</keyword>
<evidence type="ECO:0000313" key="5">
    <source>
        <dbReference type="Proteomes" id="UP001240250"/>
    </source>
</evidence>
<proteinExistence type="predicted"/>
<feature type="region of interest" description="Disordered" evidence="1">
    <location>
        <begin position="31"/>
        <end position="50"/>
    </location>
</feature>
<reference evidence="4 5" key="1">
    <citation type="submission" date="2023-07" db="EMBL/GenBank/DDBJ databases">
        <title>Sequencing the genomes of 1000 actinobacteria strains.</title>
        <authorList>
            <person name="Klenk H.-P."/>
        </authorList>
    </citation>
    <scope>NUCLEOTIDE SEQUENCE [LARGE SCALE GENOMIC DNA]</scope>
    <source>
        <strain evidence="4 5">DSM 14785</strain>
    </source>
</reference>
<dbReference type="Pfam" id="PF08378">
    <property type="entry name" value="NERD"/>
    <property type="match status" value="1"/>
</dbReference>
<feature type="domain" description="NERD" evidence="3">
    <location>
        <begin position="56"/>
        <end position="113"/>
    </location>
</feature>
<sequence length="280" mass="28752">MGSSRTGGEPALRAAHAQVARIVGAVPSRVRDAAPAPTGTSPTTGAFPTTATPTAALRALEPYGWAALHGVHHPGRPLGSIEHVVVGPGGVVVVDVRSWPGRLHLHDGALRHDGEPVALDLERALAAAAAVTALLAPQHRSAVRAVVCAPDRHVGPVVDACGATVVGVDDLAAHLRALPPRLTPAEMAGLHQLLDLHLGGERCPDQLTTSVLGTDRRRRAVRVRTADHSAQSSVLPSAAGRAPQRRTRSAATTRAVARAAAVWCLPLAVAVAVAVRVGAL</sequence>
<dbReference type="InterPro" id="IPR011528">
    <property type="entry name" value="NERD"/>
</dbReference>
<organism evidence="4 5">
    <name type="scientific">Cellulomonas iranensis</name>
    <dbReference type="NCBI Taxonomy" id="76862"/>
    <lineage>
        <taxon>Bacteria</taxon>
        <taxon>Bacillati</taxon>
        <taxon>Actinomycetota</taxon>
        <taxon>Actinomycetes</taxon>
        <taxon>Micrococcales</taxon>
        <taxon>Cellulomonadaceae</taxon>
        <taxon>Cellulomonas</taxon>
    </lineage>
</organism>
<gene>
    <name evidence="4" type="ORF">JO380_001903</name>
</gene>
<protein>
    <recommendedName>
        <fullName evidence="3">NERD domain-containing protein</fullName>
    </recommendedName>
</protein>
<feature type="compositionally biased region" description="Low complexity" evidence="1">
    <location>
        <begin position="33"/>
        <end position="50"/>
    </location>
</feature>
<evidence type="ECO:0000259" key="3">
    <source>
        <dbReference type="Pfam" id="PF08378"/>
    </source>
</evidence>
<dbReference type="RefSeq" id="WP_070318732.1">
    <property type="nucleotide sequence ID" value="NZ_CP194061.1"/>
</dbReference>
<keyword evidence="2" id="KW-0812">Transmembrane</keyword>